<dbReference type="GO" id="GO:0051015">
    <property type="term" value="F:actin filament binding"/>
    <property type="evidence" value="ECO:0007669"/>
    <property type="project" value="TreeGrafter"/>
</dbReference>
<organism evidence="3 4">
    <name type="scientific">Henosepilachna vigintioctopunctata</name>
    <dbReference type="NCBI Taxonomy" id="420089"/>
    <lineage>
        <taxon>Eukaryota</taxon>
        <taxon>Metazoa</taxon>
        <taxon>Ecdysozoa</taxon>
        <taxon>Arthropoda</taxon>
        <taxon>Hexapoda</taxon>
        <taxon>Insecta</taxon>
        <taxon>Pterygota</taxon>
        <taxon>Neoptera</taxon>
        <taxon>Endopterygota</taxon>
        <taxon>Coleoptera</taxon>
        <taxon>Polyphaga</taxon>
        <taxon>Cucujiformia</taxon>
        <taxon>Coccinelloidea</taxon>
        <taxon>Coccinellidae</taxon>
        <taxon>Epilachninae</taxon>
        <taxon>Epilachnini</taxon>
        <taxon>Henosepilachna</taxon>
    </lineage>
</organism>
<reference evidence="3 4" key="1">
    <citation type="submission" date="2023-03" db="EMBL/GenBank/DDBJ databases">
        <title>Genome insight into feeding habits of ladybird beetles.</title>
        <authorList>
            <person name="Li H.-S."/>
            <person name="Huang Y.-H."/>
            <person name="Pang H."/>
        </authorList>
    </citation>
    <scope>NUCLEOTIDE SEQUENCE [LARGE SCALE GENOMIC DNA]</scope>
    <source>
        <strain evidence="3">SYSU_2023b</strain>
        <tissue evidence="3">Whole body</tissue>
    </source>
</reference>
<accession>A0AAW1VIM1</accession>
<sequence length="791" mass="91940">MDEWKRIGSKNKKSRIKKADEEERENLSKSRSERNIMIKSLQLYSRASSVARSTSRLSNEDNAIDYGGGDGTYTELDEMSEMTADLAEEHSAATLATERLDAETSERIRLERELSEVQAKNKELNRNSERLEMELLYARSDLNGISEEDDEDNDGENGGVYKQRYERVFRELEFTKRRLRQQHEDDLEQLVGLKKQLEKKLNDAYEEAEEQRQVVGQWKNKVQKLNGEMNDLKLLIEEQSARNNLLEKKQRRFDSETQMLNDELKKEKNAKERISREKEILMTEKYSIETTLADTKLELELKEEKLNALQREYDEITCGERTEEEVTTLRRQKIEMERRLQDQEEELDELASQVQLLEQAKLRLEMSLESMRKEAKKETQLRDDELEEMRGNAQKRVKALEAQLENEHEERTMLLRQKHELERRLASAAESERHDRQGDEVIIRRLKNDLRKTKALLRDCQMQLDMQKADMPGKNVIRQLKNQLEDTECARALAVKSKQSLESELAETQLLLEESTRLRREAEERSNLLSREKSELQSQLEENEEELAEVFKKYKAAVQQMSLDQVALQEQVSLVSELEVERNQLKEQLTELTSKLENAEFMGDASSSLLAKRNEFKVKELESKLDLEQSTRSRLEVQISRLKEAAEKLQAEISASKAREQQAHDQIRKLQRSLRETKEELSASISRESDAAQKRKELEKRLENLEAESAGDRNDLRLAKKRIEDLQVALQGELGDSVSDPSESDLGDSDCDSIDTYMPNHRGSILDSKRLDNLSRSSTTSSNLGKEATFT</sequence>
<dbReference type="AlphaFoldDB" id="A0AAW1VIM1"/>
<dbReference type="GO" id="GO:0031032">
    <property type="term" value="P:actomyosin structure organization"/>
    <property type="evidence" value="ECO:0007669"/>
    <property type="project" value="TreeGrafter"/>
</dbReference>
<keyword evidence="1" id="KW-0175">Coiled coil</keyword>
<dbReference type="GO" id="GO:0016460">
    <property type="term" value="C:myosin II complex"/>
    <property type="evidence" value="ECO:0007669"/>
    <property type="project" value="TreeGrafter"/>
</dbReference>
<evidence type="ECO:0000313" key="4">
    <source>
        <dbReference type="Proteomes" id="UP001431783"/>
    </source>
</evidence>
<evidence type="ECO:0000256" key="1">
    <source>
        <dbReference type="SAM" id="Coils"/>
    </source>
</evidence>
<feature type="compositionally biased region" description="Acidic residues" evidence="2">
    <location>
        <begin position="742"/>
        <end position="753"/>
    </location>
</feature>
<evidence type="ECO:0000256" key="2">
    <source>
        <dbReference type="SAM" id="MobiDB-lite"/>
    </source>
</evidence>
<evidence type="ECO:0000313" key="3">
    <source>
        <dbReference type="EMBL" id="KAK9892322.1"/>
    </source>
</evidence>
<feature type="region of interest" description="Disordered" evidence="2">
    <location>
        <begin position="733"/>
        <end position="791"/>
    </location>
</feature>
<dbReference type="EMBL" id="JARQZJ010000134">
    <property type="protein sequence ID" value="KAK9892322.1"/>
    <property type="molecule type" value="Genomic_DNA"/>
</dbReference>
<dbReference type="GO" id="GO:0032982">
    <property type="term" value="C:myosin filament"/>
    <property type="evidence" value="ECO:0007669"/>
    <property type="project" value="TreeGrafter"/>
</dbReference>
<feature type="region of interest" description="Disordered" evidence="2">
    <location>
        <begin position="1"/>
        <end position="31"/>
    </location>
</feature>
<evidence type="ECO:0008006" key="5">
    <source>
        <dbReference type="Google" id="ProtNLM"/>
    </source>
</evidence>
<proteinExistence type="predicted"/>
<feature type="coiled-coil region" evidence="1">
    <location>
        <begin position="498"/>
        <end position="722"/>
    </location>
</feature>
<dbReference type="GO" id="GO:0005737">
    <property type="term" value="C:cytoplasm"/>
    <property type="evidence" value="ECO:0007669"/>
    <property type="project" value="TreeGrafter"/>
</dbReference>
<feature type="compositionally biased region" description="Basic and acidic residues" evidence="2">
    <location>
        <begin position="17"/>
        <end position="31"/>
    </location>
</feature>
<keyword evidence="4" id="KW-1185">Reference proteome</keyword>
<gene>
    <name evidence="3" type="ORF">WA026_019778</name>
</gene>
<dbReference type="PANTHER" id="PTHR45615:SF36">
    <property type="entry name" value="MYOSIN HEAVY CHAIN-LIKE, ISOFORM B-RELATED"/>
    <property type="match status" value="1"/>
</dbReference>
<name>A0AAW1VIM1_9CUCU</name>
<feature type="compositionally biased region" description="Low complexity" evidence="2">
    <location>
        <begin position="774"/>
        <end position="783"/>
    </location>
</feature>
<dbReference type="Proteomes" id="UP001431783">
    <property type="component" value="Unassembled WGS sequence"/>
</dbReference>
<feature type="compositionally biased region" description="Basic residues" evidence="2">
    <location>
        <begin position="7"/>
        <end position="16"/>
    </location>
</feature>
<feature type="coiled-coil region" evidence="1">
    <location>
        <begin position="100"/>
        <end position="463"/>
    </location>
</feature>
<comment type="caution">
    <text evidence="3">The sequence shown here is derived from an EMBL/GenBank/DDBJ whole genome shotgun (WGS) entry which is preliminary data.</text>
</comment>
<protein>
    <recommendedName>
        <fullName evidence="5">Unconventional myosin-XVIIIa</fullName>
    </recommendedName>
</protein>
<dbReference type="PANTHER" id="PTHR45615">
    <property type="entry name" value="MYOSIN HEAVY CHAIN, NON-MUSCLE"/>
    <property type="match status" value="1"/>
</dbReference>